<keyword evidence="3" id="KW-1185">Reference proteome</keyword>
<dbReference type="Pfam" id="PF09839">
    <property type="entry name" value="DUF2066"/>
    <property type="match status" value="1"/>
</dbReference>
<dbReference type="EMBL" id="JAGTUF010000009">
    <property type="protein sequence ID" value="MBR9972207.1"/>
    <property type="molecule type" value="Genomic_DNA"/>
</dbReference>
<sequence length="359" mass="38201">MPSLRLAGAMALVAALLVFFNSPDSRAQVSFDPFTVDGVEVDVSAANAQVAKDQAIVAAQRQGFATLLERLTAPEDRARLPKADGVEFVRDFSVEQERSLASRYIASLSVRYNGSAVKRLLQAAGIAVTEARTRPVVVVPVFVPEDGRAALWDDPNPWRNAWGNLHGGGLVPLLLPLGDLGDIQAITAAQALAGDALAMQSLGARWRTPDVLVAAATLRGKVLDVALHAGPTTPKPFEALSYRQNDGESLDALLSRAVKDIARAIETTHKQNAAHGGESGTVSALVPLSGMPQWLAVRERLGRVPQVKSWELVSLSRTEAAIIMHVVGDSNQLAEGMSTGGLSLKWADSFWTVQPVGVN</sequence>
<accession>A0ABS5IDF2</accession>
<proteinExistence type="predicted"/>
<feature type="chain" id="PRO_5046386112" evidence="1">
    <location>
        <begin position="28"/>
        <end position="359"/>
    </location>
</feature>
<dbReference type="InterPro" id="IPR018642">
    <property type="entry name" value="DUF2066"/>
</dbReference>
<reference evidence="2 3" key="1">
    <citation type="submission" date="2021-04" db="EMBL/GenBank/DDBJ databases">
        <title>Magnetospirillum sulfuroxidans sp. nov., a facultative chemolithoautotrophic sulfur-oxidizing alphaproteobacterium isolated from freshwater sediment and proposals for Paramagetospirillum gen. nov., and Magnetospirillaceae fam. nov.</title>
        <authorList>
            <person name="Koziaeva V."/>
            <person name="Geelhoed J.S."/>
            <person name="Sorokin D.Y."/>
            <person name="Grouzdev D.S."/>
        </authorList>
    </citation>
    <scope>NUCLEOTIDE SEQUENCE [LARGE SCALE GENOMIC DNA]</scope>
    <source>
        <strain evidence="2 3">J10</strain>
    </source>
</reference>
<evidence type="ECO:0000256" key="1">
    <source>
        <dbReference type="SAM" id="SignalP"/>
    </source>
</evidence>
<dbReference type="RefSeq" id="WP_211548736.1">
    <property type="nucleotide sequence ID" value="NZ_JAGTUF010000009.1"/>
</dbReference>
<comment type="caution">
    <text evidence="2">The sequence shown here is derived from an EMBL/GenBank/DDBJ whole genome shotgun (WGS) entry which is preliminary data.</text>
</comment>
<feature type="signal peptide" evidence="1">
    <location>
        <begin position="1"/>
        <end position="27"/>
    </location>
</feature>
<evidence type="ECO:0000313" key="2">
    <source>
        <dbReference type="EMBL" id="MBR9972207.1"/>
    </source>
</evidence>
<keyword evidence="1" id="KW-0732">Signal</keyword>
<name>A0ABS5IDF2_9PROT</name>
<gene>
    <name evidence="2" type="ORF">KEC16_10840</name>
</gene>
<evidence type="ECO:0000313" key="3">
    <source>
        <dbReference type="Proteomes" id="UP000680714"/>
    </source>
</evidence>
<protein>
    <submittedName>
        <fullName evidence="2">DUF2066 domain-containing protein</fullName>
    </submittedName>
</protein>
<dbReference type="Proteomes" id="UP000680714">
    <property type="component" value="Unassembled WGS sequence"/>
</dbReference>
<organism evidence="2 3">
    <name type="scientific">Magnetospirillum sulfuroxidans</name>
    <dbReference type="NCBI Taxonomy" id="611300"/>
    <lineage>
        <taxon>Bacteria</taxon>
        <taxon>Pseudomonadati</taxon>
        <taxon>Pseudomonadota</taxon>
        <taxon>Alphaproteobacteria</taxon>
        <taxon>Rhodospirillales</taxon>
        <taxon>Rhodospirillaceae</taxon>
        <taxon>Magnetospirillum</taxon>
    </lineage>
</organism>